<reference evidence="2 3" key="1">
    <citation type="submission" date="2024-09" db="EMBL/GenBank/DDBJ databases">
        <authorList>
            <person name="Sun Q."/>
            <person name="Mori K."/>
        </authorList>
    </citation>
    <scope>NUCLEOTIDE SEQUENCE [LARGE SCALE GENOMIC DNA]</scope>
    <source>
        <strain evidence="2 3">TBRC 1432</strain>
    </source>
</reference>
<keyword evidence="3" id="KW-1185">Reference proteome</keyword>
<name>A0ABV6ML14_9PSEU</name>
<gene>
    <name evidence="2" type="ORF">ACFFH7_03785</name>
</gene>
<dbReference type="Proteomes" id="UP001589810">
    <property type="component" value="Unassembled WGS sequence"/>
</dbReference>
<feature type="chain" id="PRO_5047420138" description="Secreted protein" evidence="1">
    <location>
        <begin position="27"/>
        <end position="167"/>
    </location>
</feature>
<accession>A0ABV6ML14</accession>
<evidence type="ECO:0000256" key="1">
    <source>
        <dbReference type="SAM" id="SignalP"/>
    </source>
</evidence>
<protein>
    <recommendedName>
        <fullName evidence="4">Secreted protein</fullName>
    </recommendedName>
</protein>
<organism evidence="2 3">
    <name type="scientific">Kutzneria chonburiensis</name>
    <dbReference type="NCBI Taxonomy" id="1483604"/>
    <lineage>
        <taxon>Bacteria</taxon>
        <taxon>Bacillati</taxon>
        <taxon>Actinomycetota</taxon>
        <taxon>Actinomycetes</taxon>
        <taxon>Pseudonocardiales</taxon>
        <taxon>Pseudonocardiaceae</taxon>
        <taxon>Kutzneria</taxon>
    </lineage>
</organism>
<comment type="caution">
    <text evidence="2">The sequence shown here is derived from an EMBL/GenBank/DDBJ whole genome shotgun (WGS) entry which is preliminary data.</text>
</comment>
<proteinExistence type="predicted"/>
<keyword evidence="1" id="KW-0732">Signal</keyword>
<sequence length="167" mass="16987">MRVITRVLLTAGVVATVAGLSVGASVAGRQSAQDDSGMSSTVEDFSYPGADKVLADRGIKLISGDGHLMLVDCVNVNGLIEVRSLNSSGDHGSDPGHYCFRVSGTTGDLKLQLADAYQVKGDSHAVQATVTVDGQSNTVNVAKNGWTGVGVGAGSDAATLLELKATP</sequence>
<feature type="signal peptide" evidence="1">
    <location>
        <begin position="1"/>
        <end position="26"/>
    </location>
</feature>
<dbReference type="RefSeq" id="WP_273939386.1">
    <property type="nucleotide sequence ID" value="NZ_CP097263.1"/>
</dbReference>
<dbReference type="EMBL" id="JBHLUD010000001">
    <property type="protein sequence ID" value="MFC0540586.1"/>
    <property type="molecule type" value="Genomic_DNA"/>
</dbReference>
<evidence type="ECO:0000313" key="3">
    <source>
        <dbReference type="Proteomes" id="UP001589810"/>
    </source>
</evidence>
<evidence type="ECO:0000313" key="2">
    <source>
        <dbReference type="EMBL" id="MFC0540586.1"/>
    </source>
</evidence>
<evidence type="ECO:0008006" key="4">
    <source>
        <dbReference type="Google" id="ProtNLM"/>
    </source>
</evidence>